<evidence type="ECO:0000313" key="6">
    <source>
        <dbReference type="EnsemblMetazoa" id="CLYHEMP002971.1"/>
    </source>
</evidence>
<dbReference type="Pfam" id="PF00642">
    <property type="entry name" value="zf-CCCH"/>
    <property type="match status" value="1"/>
</dbReference>
<dbReference type="PROSITE" id="PS50304">
    <property type="entry name" value="TUDOR"/>
    <property type="match status" value="3"/>
</dbReference>
<feature type="compositionally biased region" description="Polar residues" evidence="3">
    <location>
        <begin position="109"/>
        <end position="121"/>
    </location>
</feature>
<keyword evidence="2" id="KW-0175">Coiled coil</keyword>
<feature type="domain" description="Tudor" evidence="5">
    <location>
        <begin position="276"/>
        <end position="340"/>
    </location>
</feature>
<dbReference type="InterPro" id="IPR002999">
    <property type="entry name" value="Tudor"/>
</dbReference>
<dbReference type="RefSeq" id="XP_066923329.1">
    <property type="nucleotide sequence ID" value="XM_067067228.1"/>
</dbReference>
<feature type="region of interest" description="Disordered" evidence="3">
    <location>
        <begin position="522"/>
        <end position="589"/>
    </location>
</feature>
<organism evidence="6 7">
    <name type="scientific">Clytia hemisphaerica</name>
    <dbReference type="NCBI Taxonomy" id="252671"/>
    <lineage>
        <taxon>Eukaryota</taxon>
        <taxon>Metazoa</taxon>
        <taxon>Cnidaria</taxon>
        <taxon>Hydrozoa</taxon>
        <taxon>Hydroidolina</taxon>
        <taxon>Leptothecata</taxon>
        <taxon>Obeliida</taxon>
        <taxon>Clytiidae</taxon>
        <taxon>Clytia</taxon>
    </lineage>
</organism>
<keyword evidence="1" id="KW-0479">Metal-binding</keyword>
<evidence type="ECO:0000313" key="7">
    <source>
        <dbReference type="Proteomes" id="UP000594262"/>
    </source>
</evidence>
<dbReference type="InterPro" id="IPR000571">
    <property type="entry name" value="Znf_CCCH"/>
</dbReference>
<dbReference type="PANTHER" id="PTHR22948:SF76">
    <property type="entry name" value="FI20010P1-RELATED"/>
    <property type="match status" value="1"/>
</dbReference>
<feature type="domain" description="Tudor" evidence="5">
    <location>
        <begin position="752"/>
        <end position="818"/>
    </location>
</feature>
<sequence>MPSKKKSIDEARSRLQEKLNEVKHKAQNLHSLIDNLSKEAVSIAEASLKETSKSKFLHSYPNSSQELEKCLNKFLLLSDALESLDGSDEEGEEESGEDDDEEDEKDNISVFTTTGPSTSTAISEEENNHIVNTLTDVNLPSDIISSSTVVTLSQYDDVSFLPNDVTLTNHDDVKARPPDVRKRTNSQDSIFSSVSMQFQSTPMVHHKSPIALSPDISVERYKWEQGVAYPVLITNFISPWEFHLQLVNPENDVMEKMCITYMKDATQGYRGGIDALPSVGMFCCAKYTDETWYRAKIVDVISKGTITEDFKVQVYFIDEGFFSVVGSSHLRPLDEKFANMLPSQAFHCIMGGVQPIEALQKTNKNDLGFQTCSNLWTENSKTWFQQQMDMGLFDAYFNAPPRAAYTGPHLIGHDVITCDLFTHAPENNSKLWKFSYERPELESHLGFMLITKGFASHCFFFESELSRKKSQRILRETMEKLKGGEVKTQPQGACAVDDQKPSYPNTKPDAVLDEKEKEVAINSHDSPPQNQKHDSSKQLQNQEEEKKSRPNKNAKKRNKNKAKKASAKRNSSESDSSSSTTSCSIVTKKPLLNTEPMRIEILPDAKNTEKHFKDAVNPTIDVVQVRPESQGSENKASAEEEIPQITDDPQFESFIEDPPEEMHREKSPIEMTIVGDIEQPKFQFSTTYRELSLHVKKDTFVKVFVSEVINPGLFYVHLVSPQVAKLDAMMERLNNFYDSKGEEIREFSQRTHYEEGIAVIARYPEDYRWYRGLIVSKCHEEEGEETEDSYNILYVDYGSNEVAAISNILPVCKEFCELPMETIPCCLADISPTSPFISSERCEDVQVIPAGDESSDEENDVILTEGVRKDIVPPKSPSALSKWSEISISSFKKVSLIELPLLAALKSPQKNDNGLYEVYLYDTTNDRDLFINQFLVDEGVVTSKVFSKTTPVVQITELELEEQLKTEGEMAVWDPMEEQYMSNRNAYSVDVNNPAVAMLGYVEKEKNICHQYLRGRCYRGSSCRFAHVKPGDIPQSFEEVFCTDDIVTLPDLGDWVPVTVTACLHPAHFWINLPCGSKTFSQKAIQELNLEEDPLIQLNETMNNFYSQVKRKDETDLTILAEGELVAACYQGDWYRARVTNTAEDLVQVFYVDYGNTQVIGEESIRKLIPDFLHLPLQCVECTMNGVDLQVNLPQHNLILYNELRLKFQELTADKLLMALVVAKSPRKDLVLDVYDTSVEPHVCINKIVSSWEGMEKVKAISNENFIKNVDGKKREFLYPG</sequence>
<dbReference type="Gene3D" id="3.30.1370.210">
    <property type="match status" value="1"/>
</dbReference>
<evidence type="ECO:0000256" key="3">
    <source>
        <dbReference type="SAM" id="MobiDB-lite"/>
    </source>
</evidence>
<dbReference type="SMART" id="SM00333">
    <property type="entry name" value="TUDOR"/>
    <property type="match status" value="3"/>
</dbReference>
<evidence type="ECO:0000259" key="4">
    <source>
        <dbReference type="PROSITE" id="PS50103"/>
    </source>
</evidence>
<dbReference type="SUPFAM" id="SSF63748">
    <property type="entry name" value="Tudor/PWWP/MBT"/>
    <property type="match status" value="3"/>
</dbReference>
<reference evidence="6" key="1">
    <citation type="submission" date="2021-01" db="UniProtKB">
        <authorList>
            <consortium name="EnsemblMetazoa"/>
        </authorList>
    </citation>
    <scope>IDENTIFICATION</scope>
</reference>
<evidence type="ECO:0000259" key="5">
    <source>
        <dbReference type="PROSITE" id="PS50304"/>
    </source>
</evidence>
<dbReference type="Gene3D" id="2.40.50.90">
    <property type="match status" value="3"/>
</dbReference>
<dbReference type="Gene3D" id="2.30.30.140">
    <property type="match status" value="2"/>
</dbReference>
<feature type="zinc finger region" description="C3H1-type" evidence="1">
    <location>
        <begin position="1003"/>
        <end position="1030"/>
    </location>
</feature>
<dbReference type="Pfam" id="PF00567">
    <property type="entry name" value="TUDOR"/>
    <property type="match status" value="3"/>
</dbReference>
<feature type="domain" description="Tudor" evidence="5">
    <location>
        <begin position="1119"/>
        <end position="1175"/>
    </location>
</feature>
<protein>
    <submittedName>
        <fullName evidence="6">Uncharacterized protein</fullName>
    </submittedName>
</protein>
<name>A0A7M5UMS4_9CNID</name>
<dbReference type="GeneID" id="136810658"/>
<dbReference type="EnsemblMetazoa" id="CLYHEMT002971.1">
    <property type="protein sequence ID" value="CLYHEMP002971.1"/>
    <property type="gene ID" value="CLYHEMG002971"/>
</dbReference>
<dbReference type="Proteomes" id="UP000594262">
    <property type="component" value="Unplaced"/>
</dbReference>
<keyword evidence="1" id="KW-0863">Zinc-finger</keyword>
<evidence type="ECO:0000256" key="1">
    <source>
        <dbReference type="PROSITE-ProRule" id="PRU00723"/>
    </source>
</evidence>
<feature type="compositionally biased region" description="Low complexity" evidence="3">
    <location>
        <begin position="573"/>
        <end position="584"/>
    </location>
</feature>
<dbReference type="OrthoDB" id="6022128at2759"/>
<feature type="region of interest" description="Disordered" evidence="3">
    <location>
        <begin position="481"/>
        <end position="509"/>
    </location>
</feature>
<dbReference type="GO" id="GO:0008270">
    <property type="term" value="F:zinc ion binding"/>
    <property type="evidence" value="ECO:0007669"/>
    <property type="project" value="UniProtKB-KW"/>
</dbReference>
<dbReference type="SMART" id="SM00356">
    <property type="entry name" value="ZnF_C3H1"/>
    <property type="match status" value="1"/>
</dbReference>
<dbReference type="PANTHER" id="PTHR22948">
    <property type="entry name" value="TUDOR DOMAIN CONTAINING PROTEIN"/>
    <property type="match status" value="1"/>
</dbReference>
<feature type="compositionally biased region" description="Acidic residues" evidence="3">
    <location>
        <begin position="85"/>
        <end position="105"/>
    </location>
</feature>
<evidence type="ECO:0000256" key="2">
    <source>
        <dbReference type="SAM" id="Coils"/>
    </source>
</evidence>
<proteinExistence type="predicted"/>
<dbReference type="InterPro" id="IPR035437">
    <property type="entry name" value="SNase_OB-fold_sf"/>
</dbReference>
<keyword evidence="7" id="KW-1185">Reference proteome</keyword>
<feature type="compositionally biased region" description="Basic residues" evidence="3">
    <location>
        <begin position="549"/>
        <end position="567"/>
    </location>
</feature>
<feature type="region of interest" description="Disordered" evidence="3">
    <location>
        <begin position="84"/>
        <end position="121"/>
    </location>
</feature>
<dbReference type="PROSITE" id="PS50103">
    <property type="entry name" value="ZF_C3H1"/>
    <property type="match status" value="1"/>
</dbReference>
<keyword evidence="1" id="KW-0862">Zinc</keyword>
<feature type="coiled-coil region" evidence="2">
    <location>
        <begin position="5"/>
        <end position="39"/>
    </location>
</feature>
<dbReference type="InterPro" id="IPR050621">
    <property type="entry name" value="Tudor_domain_containing"/>
</dbReference>
<feature type="domain" description="C3H1-type" evidence="4">
    <location>
        <begin position="1003"/>
        <end position="1030"/>
    </location>
</feature>
<accession>A0A7M5UMS4</accession>